<dbReference type="InterPro" id="IPR003352">
    <property type="entry name" value="PTS_EIIC"/>
</dbReference>
<evidence type="ECO:0000313" key="11">
    <source>
        <dbReference type="EMBL" id="KRO14804.1"/>
    </source>
</evidence>
<gene>
    <name evidence="11" type="ORF">IV64_GL000376</name>
</gene>
<comment type="caution">
    <text evidence="11">The sequence shown here is derived from an EMBL/GenBank/DDBJ whole genome shotgun (WGS) entry which is preliminary data.</text>
</comment>
<evidence type="ECO:0000313" key="12">
    <source>
        <dbReference type="Proteomes" id="UP000051783"/>
    </source>
</evidence>
<sequence length="446" mass="48910">MDSVGISEQRVIQRMVPTLLRLRKTNFYRVIQRTLMLTFPFILIGTFSQIIQSTVLTKQGFFASVFHLSKWVPYYKYLHYPFDNLTNLTLNSVAVIAAYGAAKYLAKLHNRDEQLAGLTGAVALLIMAYQYTNQAQLGIFNALMLGTNGLTGALITGGVTGLCFKWFGKPGDEPQAPHTTQILQRTFGSLLPMLIVFLLAVVASLGMHWLMVASYSEETWEAFQKFATTSHSVWLTFGIAILTLFLEIFGLFGPYQQLTSNTPAMNTNLNYALAHHSAYNVPYPFTADTLYHAFGTFGGTGMLLALVIAIFISSNNHNYHVVARWGLLPALFNSNGPILTGLPVLYNPIYLIPFILAPVVNMGIAAMAIAFHWMPPVVYPVPIGTPGPLIAFIGTNGNVVALLLGVVCLIISTAIYLPFMHLAEAIVNAAQVEVARKGGNDHAKES</sequence>
<feature type="transmembrane region" description="Helical" evidence="9">
    <location>
        <begin position="187"/>
        <end position="211"/>
    </location>
</feature>
<dbReference type="EMBL" id="JQCL01000006">
    <property type="protein sequence ID" value="KRO14804.1"/>
    <property type="molecule type" value="Genomic_DNA"/>
</dbReference>
<keyword evidence="6 9" id="KW-1133">Transmembrane helix</keyword>
<dbReference type="GO" id="GO:1902815">
    <property type="term" value="P:N,N'-diacetylchitobiose import"/>
    <property type="evidence" value="ECO:0007669"/>
    <property type="project" value="TreeGrafter"/>
</dbReference>
<evidence type="ECO:0000256" key="2">
    <source>
        <dbReference type="ARBA" id="ARBA00022448"/>
    </source>
</evidence>
<feature type="transmembrane region" description="Helical" evidence="9">
    <location>
        <begin position="349"/>
        <end position="370"/>
    </location>
</feature>
<feature type="transmembrane region" description="Helical" evidence="9">
    <location>
        <begin position="88"/>
        <end position="106"/>
    </location>
</feature>
<dbReference type="PROSITE" id="PS51105">
    <property type="entry name" value="PTS_EIIC_TYPE_3"/>
    <property type="match status" value="1"/>
</dbReference>
<keyword evidence="4 8" id="KW-0762">Sugar transport</keyword>
<evidence type="ECO:0000256" key="6">
    <source>
        <dbReference type="ARBA" id="ARBA00022989"/>
    </source>
</evidence>
<dbReference type="GO" id="GO:0005886">
    <property type="term" value="C:plasma membrane"/>
    <property type="evidence" value="ECO:0007669"/>
    <property type="project" value="UniProtKB-SubCell"/>
</dbReference>
<evidence type="ECO:0000256" key="1">
    <source>
        <dbReference type="ARBA" id="ARBA00004651"/>
    </source>
</evidence>
<dbReference type="Pfam" id="PF02378">
    <property type="entry name" value="PTS_EIIC"/>
    <property type="match status" value="1"/>
</dbReference>
<evidence type="ECO:0000256" key="4">
    <source>
        <dbReference type="ARBA" id="ARBA00022597"/>
    </source>
</evidence>
<keyword evidence="12" id="KW-1185">Reference proteome</keyword>
<evidence type="ECO:0000256" key="8">
    <source>
        <dbReference type="PIRNR" id="PIRNR006351"/>
    </source>
</evidence>
<dbReference type="PANTHER" id="PTHR33989">
    <property type="match status" value="1"/>
</dbReference>
<organism evidence="11 12">
    <name type="scientific">Lactiplantibacillus xiangfangensis</name>
    <dbReference type="NCBI Taxonomy" id="942150"/>
    <lineage>
        <taxon>Bacteria</taxon>
        <taxon>Bacillati</taxon>
        <taxon>Bacillota</taxon>
        <taxon>Bacilli</taxon>
        <taxon>Lactobacillales</taxon>
        <taxon>Lactobacillaceae</taxon>
        <taxon>Lactiplantibacillus</taxon>
    </lineage>
</organism>
<evidence type="ECO:0000259" key="10">
    <source>
        <dbReference type="PROSITE" id="PS51105"/>
    </source>
</evidence>
<comment type="subcellular location">
    <subcellularLocation>
        <location evidence="1">Cell membrane</location>
        <topology evidence="1">Multi-pass membrane protein</topology>
    </subcellularLocation>
</comment>
<dbReference type="InterPro" id="IPR004501">
    <property type="entry name" value="PTS_EIIC_3"/>
</dbReference>
<evidence type="ECO:0000256" key="3">
    <source>
        <dbReference type="ARBA" id="ARBA00022475"/>
    </source>
</evidence>
<name>A0A0R2MM62_9LACO</name>
<feature type="domain" description="PTS EIIC type-3" evidence="10">
    <location>
        <begin position="11"/>
        <end position="419"/>
    </location>
</feature>
<dbReference type="Proteomes" id="UP000051783">
    <property type="component" value="Unassembled WGS sequence"/>
</dbReference>
<feature type="transmembrane region" description="Helical" evidence="9">
    <location>
        <begin position="138"/>
        <end position="167"/>
    </location>
</feature>
<feature type="transmembrane region" description="Helical" evidence="9">
    <location>
        <begin position="290"/>
        <end position="312"/>
    </location>
</feature>
<dbReference type="STRING" id="942150.IV64_GL000376"/>
<dbReference type="GO" id="GO:0009401">
    <property type="term" value="P:phosphoenolpyruvate-dependent sugar phosphotransferase system"/>
    <property type="evidence" value="ECO:0007669"/>
    <property type="project" value="InterPro"/>
</dbReference>
<comment type="function">
    <text evidence="8">The phosphoenolpyruvate-dependent sugar phosphotransferase system (PTS), a major carbohydrate active -transport system, catalyzes the phosphorylation of incoming sugar substrates concomitant with their translocation across the cell membrane.</text>
</comment>
<dbReference type="AlphaFoldDB" id="A0A0R2MM62"/>
<accession>A0A0R2MM62</accession>
<feature type="transmembrane region" description="Helical" evidence="9">
    <location>
        <begin position="30"/>
        <end position="51"/>
    </location>
</feature>
<keyword evidence="2 8" id="KW-0813">Transport</keyword>
<keyword evidence="5 9" id="KW-0812">Transmembrane</keyword>
<evidence type="ECO:0000256" key="5">
    <source>
        <dbReference type="ARBA" id="ARBA00022692"/>
    </source>
</evidence>
<keyword evidence="3 8" id="KW-1003">Cell membrane</keyword>
<reference evidence="11 12" key="1">
    <citation type="journal article" date="2015" name="Genome Announc.">
        <title>Expanding the biotechnology potential of lactobacilli through comparative genomics of 213 strains and associated genera.</title>
        <authorList>
            <person name="Sun Z."/>
            <person name="Harris H.M."/>
            <person name="McCann A."/>
            <person name="Guo C."/>
            <person name="Argimon S."/>
            <person name="Zhang W."/>
            <person name="Yang X."/>
            <person name="Jeffery I.B."/>
            <person name="Cooney J.C."/>
            <person name="Kagawa T.F."/>
            <person name="Liu W."/>
            <person name="Song Y."/>
            <person name="Salvetti E."/>
            <person name="Wrobel A."/>
            <person name="Rasinkangas P."/>
            <person name="Parkhill J."/>
            <person name="Rea M.C."/>
            <person name="O'Sullivan O."/>
            <person name="Ritari J."/>
            <person name="Douillard F.P."/>
            <person name="Paul Ross R."/>
            <person name="Yang R."/>
            <person name="Briner A.E."/>
            <person name="Felis G.E."/>
            <person name="de Vos W.M."/>
            <person name="Barrangou R."/>
            <person name="Klaenhammer T.R."/>
            <person name="Caufield P.W."/>
            <person name="Cui Y."/>
            <person name="Zhang H."/>
            <person name="O'Toole P.W."/>
        </authorList>
    </citation>
    <scope>NUCLEOTIDE SEQUENCE [LARGE SCALE GENOMIC DNA]</scope>
    <source>
        <strain evidence="11 12">LMG 26013</strain>
    </source>
</reference>
<protein>
    <recommendedName>
        <fullName evidence="8">Permease IIC component</fullName>
    </recommendedName>
</protein>
<feature type="transmembrane region" description="Helical" evidence="9">
    <location>
        <begin position="231"/>
        <end position="252"/>
    </location>
</feature>
<dbReference type="PATRIC" id="fig|942150.3.peg.383"/>
<proteinExistence type="predicted"/>
<dbReference type="GO" id="GO:0008982">
    <property type="term" value="F:protein-N(PI)-phosphohistidine-sugar phosphotransferase activity"/>
    <property type="evidence" value="ECO:0007669"/>
    <property type="project" value="UniProtKB-UniRule"/>
</dbReference>
<feature type="transmembrane region" description="Helical" evidence="9">
    <location>
        <begin position="400"/>
        <end position="419"/>
    </location>
</feature>
<dbReference type="InterPro" id="IPR051088">
    <property type="entry name" value="PTS_Sugar-EIIC/EIIB"/>
</dbReference>
<dbReference type="PIRSF" id="PIRSF006351">
    <property type="entry name" value="PTS_EIIC-Cellobiose"/>
    <property type="match status" value="1"/>
</dbReference>
<evidence type="ECO:0000256" key="7">
    <source>
        <dbReference type="ARBA" id="ARBA00023136"/>
    </source>
</evidence>
<keyword evidence="7 8" id="KW-0472">Membrane</keyword>
<evidence type="ECO:0000256" key="9">
    <source>
        <dbReference type="SAM" id="Phobius"/>
    </source>
</evidence>
<dbReference type="InterPro" id="IPR004796">
    <property type="entry name" value="PTS_IIC_cello"/>
</dbReference>
<dbReference type="PANTHER" id="PTHR33989:SF4">
    <property type="entry name" value="PTS SYSTEM N,N'-DIACETYLCHITOBIOSE-SPECIFIC EIIC COMPONENT"/>
    <property type="match status" value="1"/>
</dbReference>